<gene>
    <name evidence="4" type="ORF">GGD41_001840</name>
</gene>
<dbReference type="InterPro" id="IPR038765">
    <property type="entry name" value="Papain-like_cys_pep_sf"/>
</dbReference>
<evidence type="ECO:0000256" key="1">
    <source>
        <dbReference type="SAM" id="MobiDB-lite"/>
    </source>
</evidence>
<evidence type="ECO:0000313" key="5">
    <source>
        <dbReference type="Proteomes" id="UP000572540"/>
    </source>
</evidence>
<dbReference type="PANTHER" id="PTHR33490">
    <property type="entry name" value="BLR5614 PROTEIN-RELATED"/>
    <property type="match status" value="1"/>
</dbReference>
<comment type="caution">
    <text evidence="4">The sequence shown here is derived from an EMBL/GenBank/DDBJ whole genome shotgun (WGS) entry which is preliminary data.</text>
</comment>
<dbReference type="PANTHER" id="PTHR33490:SF7">
    <property type="entry name" value="BLR2979 PROTEIN"/>
    <property type="match status" value="1"/>
</dbReference>
<feature type="compositionally biased region" description="Basic and acidic residues" evidence="1">
    <location>
        <begin position="344"/>
        <end position="355"/>
    </location>
</feature>
<evidence type="ECO:0000313" key="4">
    <source>
        <dbReference type="EMBL" id="NYH14612.1"/>
    </source>
</evidence>
<dbReference type="AlphaFoldDB" id="A0A7Y9W602"/>
<dbReference type="Pfam" id="PF08379">
    <property type="entry name" value="Bact_transglu_N"/>
    <property type="match status" value="1"/>
</dbReference>
<feature type="compositionally biased region" description="Basic residues" evidence="1">
    <location>
        <begin position="324"/>
        <end position="339"/>
    </location>
</feature>
<evidence type="ECO:0000259" key="2">
    <source>
        <dbReference type="Pfam" id="PF01841"/>
    </source>
</evidence>
<dbReference type="Pfam" id="PF01841">
    <property type="entry name" value="Transglut_core"/>
    <property type="match status" value="1"/>
</dbReference>
<evidence type="ECO:0000259" key="3">
    <source>
        <dbReference type="Pfam" id="PF08379"/>
    </source>
</evidence>
<protein>
    <recommendedName>
        <fullName evidence="6">Transglutaminase-like cysteine protease</fullName>
    </recommendedName>
</protein>
<dbReference type="Proteomes" id="UP000572540">
    <property type="component" value="Unassembled WGS sequence"/>
</dbReference>
<proteinExistence type="predicted"/>
<dbReference type="InterPro" id="IPR013589">
    <property type="entry name" value="Bac_transglu_N"/>
</dbReference>
<name>A0A7Y9W602_9BURK</name>
<evidence type="ECO:0008006" key="6">
    <source>
        <dbReference type="Google" id="ProtNLM"/>
    </source>
</evidence>
<dbReference type="SUPFAM" id="SSF54001">
    <property type="entry name" value="Cysteine proteinases"/>
    <property type="match status" value="1"/>
</dbReference>
<accession>A0A7Y9W602</accession>
<feature type="domain" description="Transglutaminase-like" evidence="2">
    <location>
        <begin position="178"/>
        <end position="243"/>
    </location>
</feature>
<feature type="compositionally biased region" description="Basic residues" evidence="1">
    <location>
        <begin position="284"/>
        <end position="300"/>
    </location>
</feature>
<reference evidence="4 5" key="1">
    <citation type="submission" date="2020-07" db="EMBL/GenBank/DDBJ databases">
        <title>Exploring microbial biodiversity for novel pathways involved in the catabolism of aromatic compounds derived from lignin.</title>
        <authorList>
            <person name="Elkins J."/>
        </authorList>
    </citation>
    <scope>NUCLEOTIDE SEQUENCE [LARGE SCALE GENOMIC DNA]</scope>
    <source>
        <strain evidence="4 5">H2C3B</strain>
    </source>
</reference>
<sequence length="355" mass="39754">MNITEQFVQQKRSDDAGRLLRVTHETHYQYSARVDHAHHQACLHPKETPRQRVLDFSLEVRPEPGLVGARTDTFGNRRYFFSLDQPHDELLVCSRSLVQVRAPELAAAVSGATPPAIANPAGCHASAWETVRERLTYRAGQPYDAASEFTYASMYVARHPELARYAAASFTPGRALVQAAWDLMQRIHEDFTYASNSTEVTTTALDALAMRRGVCQDFAHVLIGALRSLGLAAPLCQRLSADPAATRQAAPDRCRRVACVGRSLRSGVARRQRLAATGPDQQPRARRRLRRARDRPRLRGRGAAARRDSRRRQRACVDGGRDRRSARRISGRASGRQRRSLNAEGRRFDGLQRTT</sequence>
<dbReference type="EMBL" id="JACCAU010000001">
    <property type="protein sequence ID" value="NYH14612.1"/>
    <property type="molecule type" value="Genomic_DNA"/>
</dbReference>
<feature type="domain" description="Bacterial transglutaminase-like N-terminal" evidence="3">
    <location>
        <begin position="20"/>
        <end position="99"/>
    </location>
</feature>
<organism evidence="4 5">
    <name type="scientific">Paraburkholderia bryophila</name>
    <dbReference type="NCBI Taxonomy" id="420952"/>
    <lineage>
        <taxon>Bacteria</taxon>
        <taxon>Pseudomonadati</taxon>
        <taxon>Pseudomonadota</taxon>
        <taxon>Betaproteobacteria</taxon>
        <taxon>Burkholderiales</taxon>
        <taxon>Burkholderiaceae</taxon>
        <taxon>Paraburkholderia</taxon>
    </lineage>
</organism>
<feature type="region of interest" description="Disordered" evidence="1">
    <location>
        <begin position="270"/>
        <end position="355"/>
    </location>
</feature>
<dbReference type="Gene3D" id="3.10.620.30">
    <property type="match status" value="1"/>
</dbReference>
<dbReference type="InterPro" id="IPR002931">
    <property type="entry name" value="Transglutaminase-like"/>
</dbReference>